<dbReference type="RefSeq" id="WP_168050817.1">
    <property type="nucleotide sequence ID" value="NZ_JAATJR010000004.1"/>
</dbReference>
<comment type="caution">
    <text evidence="2">The sequence shown here is derived from an EMBL/GenBank/DDBJ whole genome shotgun (WGS) entry which is preliminary data.</text>
</comment>
<feature type="compositionally biased region" description="Basic and acidic residues" evidence="1">
    <location>
        <begin position="216"/>
        <end position="232"/>
    </location>
</feature>
<evidence type="ECO:0000313" key="3">
    <source>
        <dbReference type="Proteomes" id="UP000765160"/>
    </source>
</evidence>
<dbReference type="EMBL" id="JAAVTX010000004">
    <property type="protein sequence ID" value="NKE46319.1"/>
    <property type="molecule type" value="Genomic_DNA"/>
</dbReference>
<evidence type="ECO:0000313" key="2">
    <source>
        <dbReference type="EMBL" id="NKE46319.1"/>
    </source>
</evidence>
<sequence length="262" mass="28273">MSHMAAVLCSKAQQACATTLSIARVAAAQKTAPIRVFGPGGPAPAMRAAAEAFRAAQRVPVEVIAGPTPGWAGRVAREADLVFSGAEYMKDDFMAQFRDLLEAATRTTLFVRPAALLVRVGNPRTITGLRDLLSRPPGQACILATGAVEHAHEEPTARSATRQPVCQREFRRLGRVEHPAQPTVRRQRHGAISRRQVSQPVEAEIRHEGCGGGGGGDRDQPFNADLGRRLPEGRGPSVRHAGQEALEPRRRRPMPVDHHIAV</sequence>
<reference evidence="2 3" key="1">
    <citation type="submission" date="2020-03" db="EMBL/GenBank/DDBJ databases">
        <title>Roseomonas selenitidurans sp. nov. isolated from soil.</title>
        <authorList>
            <person name="Liu H."/>
        </authorList>
    </citation>
    <scope>NUCLEOTIDE SEQUENCE [LARGE SCALE GENOMIC DNA]</scope>
    <source>
        <strain evidence="2 3">JCM 15073</strain>
    </source>
</reference>
<organism evidence="2 3">
    <name type="scientific">Falsiroseomonas frigidaquae</name>
    <dbReference type="NCBI Taxonomy" id="487318"/>
    <lineage>
        <taxon>Bacteria</taxon>
        <taxon>Pseudomonadati</taxon>
        <taxon>Pseudomonadota</taxon>
        <taxon>Alphaproteobacteria</taxon>
        <taxon>Acetobacterales</taxon>
        <taxon>Roseomonadaceae</taxon>
        <taxon>Falsiroseomonas</taxon>
    </lineage>
</organism>
<gene>
    <name evidence="2" type="ORF">HB662_16160</name>
</gene>
<accession>A0ABX1F1X4</accession>
<dbReference type="SUPFAM" id="SSF53850">
    <property type="entry name" value="Periplasmic binding protein-like II"/>
    <property type="match status" value="1"/>
</dbReference>
<feature type="region of interest" description="Disordered" evidence="1">
    <location>
        <begin position="181"/>
        <end position="262"/>
    </location>
</feature>
<dbReference type="Pfam" id="PF13531">
    <property type="entry name" value="SBP_bac_11"/>
    <property type="match status" value="1"/>
</dbReference>
<dbReference type="Proteomes" id="UP000765160">
    <property type="component" value="Unassembled WGS sequence"/>
</dbReference>
<keyword evidence="3" id="KW-1185">Reference proteome</keyword>
<protein>
    <submittedName>
        <fullName evidence="2">Solute-binding protein</fullName>
    </submittedName>
</protein>
<name>A0ABX1F1X4_9PROT</name>
<evidence type="ECO:0000256" key="1">
    <source>
        <dbReference type="SAM" id="MobiDB-lite"/>
    </source>
</evidence>
<proteinExistence type="predicted"/>
<dbReference type="Gene3D" id="3.40.190.10">
    <property type="entry name" value="Periplasmic binding protein-like II"/>
    <property type="match status" value="1"/>
</dbReference>